<evidence type="ECO:0000256" key="5">
    <source>
        <dbReference type="ARBA" id="ARBA00022692"/>
    </source>
</evidence>
<dbReference type="PANTHER" id="PTHR33529">
    <property type="entry name" value="SLR0882 PROTEIN-RELATED"/>
    <property type="match status" value="1"/>
</dbReference>
<dbReference type="AlphaFoldDB" id="L0GYN3"/>
<proteinExistence type="inferred from homology"/>
<evidence type="ECO:0000256" key="4">
    <source>
        <dbReference type="ARBA" id="ARBA00022475"/>
    </source>
</evidence>
<dbReference type="HOGENOM" id="CLU_028799_1_1_6"/>
<evidence type="ECO:0000256" key="2">
    <source>
        <dbReference type="ARBA" id="ARBA00004651"/>
    </source>
</evidence>
<feature type="transmembrane region" description="Helical" evidence="9">
    <location>
        <begin position="303"/>
        <end position="323"/>
    </location>
</feature>
<evidence type="ECO:0000256" key="9">
    <source>
        <dbReference type="SAM" id="Phobius"/>
    </source>
</evidence>
<dbReference type="NCBIfam" id="TIGR04408">
    <property type="entry name" value="LptG_lptG"/>
    <property type="match status" value="1"/>
</dbReference>
<feature type="transmembrane region" description="Helical" evidence="9">
    <location>
        <begin position="329"/>
        <end position="350"/>
    </location>
</feature>
<dbReference type="PANTHER" id="PTHR33529:SF2">
    <property type="entry name" value="LIPOPOLYSACCHARIDE EXPORT SYSTEM PERMEASE PROTEIN LPTG"/>
    <property type="match status" value="1"/>
</dbReference>
<comment type="function">
    <text evidence="1">Part of the ABC transporter complex LptBFG involved in the translocation of lipopolysaccharide (LPS) from the inner membrane to the outer membrane.</text>
</comment>
<comment type="similarity">
    <text evidence="3">Belongs to the LptF/LptG family.</text>
</comment>
<evidence type="ECO:0000256" key="7">
    <source>
        <dbReference type="ARBA" id="ARBA00023136"/>
    </source>
</evidence>
<dbReference type="EMBL" id="CP003051">
    <property type="protein sequence ID" value="AGA91061.1"/>
    <property type="molecule type" value="Genomic_DNA"/>
</dbReference>
<dbReference type="GO" id="GO:0043190">
    <property type="term" value="C:ATP-binding cassette (ABC) transporter complex"/>
    <property type="evidence" value="ECO:0007669"/>
    <property type="project" value="InterPro"/>
</dbReference>
<keyword evidence="11" id="KW-1185">Reference proteome</keyword>
<dbReference type="Pfam" id="PF03739">
    <property type="entry name" value="LptF_LptG"/>
    <property type="match status" value="1"/>
</dbReference>
<evidence type="ECO:0000256" key="3">
    <source>
        <dbReference type="ARBA" id="ARBA00007725"/>
    </source>
</evidence>
<feature type="transmembrane region" description="Helical" evidence="9">
    <location>
        <begin position="64"/>
        <end position="87"/>
    </location>
</feature>
<feature type="transmembrane region" description="Helical" evidence="9">
    <location>
        <begin position="273"/>
        <end position="291"/>
    </location>
</feature>
<dbReference type="STRING" id="765912.Thimo_2321"/>
<comment type="subcellular location">
    <subcellularLocation>
        <location evidence="2">Cell membrane</location>
        <topology evidence="2">Multi-pass membrane protein</topology>
    </subcellularLocation>
</comment>
<comment type="subunit">
    <text evidence="8">Component of the lipopolysaccharide transport and assembly complex. The LptBFG transporter is composed of two ATP-binding proteins (LptB) and two transmembrane proteins (LptF and LptG).</text>
</comment>
<reference evidence="10 11" key="1">
    <citation type="submission" date="2011-09" db="EMBL/GenBank/DDBJ databases">
        <title>Complete sequence of chromosome of Thioflavicoccus mobilis 8321.</title>
        <authorList>
            <consortium name="US DOE Joint Genome Institute"/>
            <person name="Lucas S."/>
            <person name="Han J."/>
            <person name="Lapidus A."/>
            <person name="Cheng J.-F."/>
            <person name="Goodwin L."/>
            <person name="Pitluck S."/>
            <person name="Peters L."/>
            <person name="Ovchinnikova G."/>
            <person name="Lu M."/>
            <person name="Detter J.C."/>
            <person name="Han C."/>
            <person name="Tapia R."/>
            <person name="Land M."/>
            <person name="Hauser L."/>
            <person name="Kyrpides N."/>
            <person name="Ivanova N."/>
            <person name="Pagani I."/>
            <person name="Vogl K."/>
            <person name="Liu Z."/>
            <person name="Imhoff J."/>
            <person name="Thiel V."/>
            <person name="Frigaard N.-U."/>
            <person name="Bryant D."/>
            <person name="Woyke T."/>
        </authorList>
    </citation>
    <scope>NUCLEOTIDE SEQUENCE [LARGE SCALE GENOMIC DNA]</scope>
    <source>
        <strain evidence="10 11">8321</strain>
    </source>
</reference>
<evidence type="ECO:0000256" key="8">
    <source>
        <dbReference type="ARBA" id="ARBA00026081"/>
    </source>
</evidence>
<dbReference type="GO" id="GO:0055085">
    <property type="term" value="P:transmembrane transport"/>
    <property type="evidence" value="ECO:0007669"/>
    <property type="project" value="InterPro"/>
</dbReference>
<evidence type="ECO:0000313" key="10">
    <source>
        <dbReference type="EMBL" id="AGA91061.1"/>
    </source>
</evidence>
<name>L0GYN3_9GAMM</name>
<organism evidence="10 11">
    <name type="scientific">Thioflavicoccus mobilis 8321</name>
    <dbReference type="NCBI Taxonomy" id="765912"/>
    <lineage>
        <taxon>Bacteria</taxon>
        <taxon>Pseudomonadati</taxon>
        <taxon>Pseudomonadota</taxon>
        <taxon>Gammaproteobacteria</taxon>
        <taxon>Chromatiales</taxon>
        <taxon>Chromatiaceae</taxon>
        <taxon>Thioflavicoccus</taxon>
    </lineage>
</organism>
<dbReference type="InterPro" id="IPR030923">
    <property type="entry name" value="LptG"/>
</dbReference>
<dbReference type="eggNOG" id="COG0795">
    <property type="taxonomic scope" value="Bacteria"/>
</dbReference>
<keyword evidence="4" id="KW-1003">Cell membrane</keyword>
<protein>
    <submittedName>
        <fullName evidence="10">Putative permease</fullName>
    </submittedName>
</protein>
<accession>L0GYN3</accession>
<keyword evidence="6 9" id="KW-1133">Transmembrane helix</keyword>
<dbReference type="InterPro" id="IPR005495">
    <property type="entry name" value="LptG/LptF_permease"/>
</dbReference>
<gene>
    <name evidence="10" type="ORF">Thimo_2321</name>
</gene>
<evidence type="ECO:0000256" key="6">
    <source>
        <dbReference type="ARBA" id="ARBA00022989"/>
    </source>
</evidence>
<keyword evidence="5 9" id="KW-0812">Transmembrane</keyword>
<dbReference type="RefSeq" id="WP_015281194.1">
    <property type="nucleotide sequence ID" value="NC_019940.1"/>
</dbReference>
<evidence type="ECO:0000256" key="1">
    <source>
        <dbReference type="ARBA" id="ARBA00002265"/>
    </source>
</evidence>
<dbReference type="OrthoDB" id="9776227at2"/>
<dbReference type="KEGG" id="tmb:Thimo_2321"/>
<feature type="transmembrane region" description="Helical" evidence="9">
    <location>
        <begin position="12"/>
        <end position="33"/>
    </location>
</feature>
<feature type="transmembrane region" description="Helical" evidence="9">
    <location>
        <begin position="99"/>
        <end position="117"/>
    </location>
</feature>
<dbReference type="Proteomes" id="UP000010816">
    <property type="component" value="Chromosome"/>
</dbReference>
<keyword evidence="7 9" id="KW-0472">Membrane</keyword>
<sequence length="354" mass="38868">MRILDRYIASSVISGTLIALAALLPLLGFFLMADEVDQIGEHDYQFVDALIYVTLSMPRYAYEIFPIATLIGAVAGLGALASGSELVAMRAAGISIGRLVLAALKGGMPLVLAAILIGEGLAPYAQQQAQQGRSEALTGQVMQHTDSGFWARDGDTFVNIREILSGSNLRDISIYEIGPRQRLTLASHAEEARYADGQWTLESIVRSHISLSGVQVERIGHARWDSLLNPRLLEVIVIEPEALPVWDLYHYVRFMANTDQDGRRYEVVLWSKLVHPALILTMIFVAIPILLGSTRTKSMGTQIVLAILVGIVLYLLSRTLVYLSLLFDLSPMIAATLPPLFFLAAALWLLRRVG</sequence>
<evidence type="ECO:0000313" key="11">
    <source>
        <dbReference type="Proteomes" id="UP000010816"/>
    </source>
</evidence>
<dbReference type="GO" id="GO:0015920">
    <property type="term" value="P:lipopolysaccharide transport"/>
    <property type="evidence" value="ECO:0007669"/>
    <property type="project" value="TreeGrafter"/>
</dbReference>